<dbReference type="CDD" id="cd00774">
    <property type="entry name" value="GlyRS-like_core"/>
    <property type="match status" value="1"/>
</dbReference>
<evidence type="ECO:0000313" key="18">
    <source>
        <dbReference type="Proteomes" id="UP000634136"/>
    </source>
</evidence>
<dbReference type="Pfam" id="PF00458">
    <property type="entry name" value="WHEP-TRS"/>
    <property type="match status" value="1"/>
</dbReference>
<dbReference type="Gene3D" id="3.30.930.10">
    <property type="entry name" value="Bira Bifunctional Protein, Domain 2"/>
    <property type="match status" value="1"/>
</dbReference>
<comment type="caution">
    <text evidence="17">The sequence shown here is derived from an EMBL/GenBank/DDBJ whole genome shotgun (WGS) entry which is preliminary data.</text>
</comment>
<dbReference type="NCBIfam" id="TIGR00389">
    <property type="entry name" value="glyS_dimeric"/>
    <property type="match status" value="1"/>
</dbReference>
<name>A0A834X6Z3_9FABA</name>
<keyword evidence="11" id="KW-0030">Aminoacyl-tRNA synthetase</keyword>
<sequence length="720" mass="80511">MTNYVDFDPSRRLLVRRRSQLALQSLTMDAVEQSLRKALAEKQSAVETQGNAVRALKAAATPASKPEIDAAIATLNNLKLEKSSIEKQLQAHITDAGGDGSFSKEAFRQAVVNTLERRLFYIPSFKIYRGVAGLYDYGPPGCSVKSNVLSFWRQHFVLEENMLEVDCPCVTPEVVLKASGHVDKFTDLMVKDEKTGTCYRADHLLKDFCNEKLQKDLSIAPEKAAELKHVLATLDDFSSEELGAKIKEYGITAPDTKNSLSDPYPFNLMFQTSIGPSGLSPGYMRPETAQGIFVNFKDLYYYNGNKLPFAAAQIGQAFRNEISPRQGLLRVREFTLAEIEHFVDPDDKSHPKYSEVANLEFLMFPRDEQMSGQSAKKIVLGDAVSRGIVNNETLGYFIGRVYLFLTRLGIDKERLRFRQHLANEMAHYACDCWDAEIECSYGWIECVGIADRSAYDLRAHSEKSGVPLVAHEKFSEPKEVEKLVIAPVKKELGLAFKGNQKMVVESLEAMGEKEALDMKAALESKGEVDFYVCTLGKNVAIKKNMVAISKEKKKEHQRVFTPSVIEPSFGIGRIIYCLFEHSFYMRPSKAGDEQLNVFRFPPIVAPIKCTVFPLVQNQQYEEISKLISKSLTAAGISHKIDMTGTSIGKRYARTDELGVPFAITVDSATSVTIRERDSKHQVRVSVEEAASVVKDVTEGHRTWADVWSTFPHHSSASADE</sequence>
<dbReference type="Pfam" id="PF00587">
    <property type="entry name" value="tRNA-synt_2b"/>
    <property type="match status" value="1"/>
</dbReference>
<dbReference type="FunFam" id="3.40.50.800:FF:000004">
    <property type="entry name" value="Glycine--tRNA ligase 2"/>
    <property type="match status" value="1"/>
</dbReference>
<evidence type="ECO:0000256" key="6">
    <source>
        <dbReference type="ARBA" id="ARBA00022598"/>
    </source>
</evidence>
<dbReference type="GO" id="GO:0016740">
    <property type="term" value="F:transferase activity"/>
    <property type="evidence" value="ECO:0007669"/>
    <property type="project" value="UniProtKB-KW"/>
</dbReference>
<evidence type="ECO:0000256" key="4">
    <source>
        <dbReference type="ARBA" id="ARBA00012829"/>
    </source>
</evidence>
<comment type="similarity">
    <text evidence="2">Belongs to the class-II aminoacyl-tRNA synthetase family.</text>
</comment>
<evidence type="ECO:0000256" key="3">
    <source>
        <dbReference type="ARBA" id="ARBA00011738"/>
    </source>
</evidence>
<dbReference type="SUPFAM" id="SSF47060">
    <property type="entry name" value="S15/NS1 RNA-binding domain"/>
    <property type="match status" value="1"/>
</dbReference>
<dbReference type="InterPro" id="IPR002315">
    <property type="entry name" value="tRNA-synt_gly"/>
</dbReference>
<reference evidence="17" key="1">
    <citation type="submission" date="2020-09" db="EMBL/GenBank/DDBJ databases">
        <title>Genome-Enabled Discovery of Anthraquinone Biosynthesis in Senna tora.</title>
        <authorList>
            <person name="Kang S.-H."/>
            <person name="Pandey R.P."/>
            <person name="Lee C.-M."/>
            <person name="Sim J.-S."/>
            <person name="Jeong J.-T."/>
            <person name="Choi B.-S."/>
            <person name="Jung M."/>
            <person name="Ginzburg D."/>
            <person name="Zhao K."/>
            <person name="Won S.Y."/>
            <person name="Oh T.-J."/>
            <person name="Yu Y."/>
            <person name="Kim N.-H."/>
            <person name="Lee O.R."/>
            <person name="Lee T.-H."/>
            <person name="Bashyal P."/>
            <person name="Kim T.-S."/>
            <person name="Lee W.-H."/>
            <person name="Kawkins C."/>
            <person name="Kim C.-K."/>
            <person name="Kim J.S."/>
            <person name="Ahn B.O."/>
            <person name="Rhee S.Y."/>
            <person name="Sohng J.K."/>
        </authorList>
    </citation>
    <scope>NUCLEOTIDE SEQUENCE</scope>
    <source>
        <tissue evidence="17">Leaf</tissue>
    </source>
</reference>
<dbReference type="Gene3D" id="1.10.287.10">
    <property type="entry name" value="S15/NS1, RNA-binding"/>
    <property type="match status" value="1"/>
</dbReference>
<dbReference type="PROSITE" id="PS51185">
    <property type="entry name" value="WHEP_TRS_2"/>
    <property type="match status" value="1"/>
</dbReference>
<keyword evidence="9" id="KW-0067">ATP-binding</keyword>
<keyword evidence="10" id="KW-0648">Protein biosynthesis</keyword>
<dbReference type="InterPro" id="IPR004154">
    <property type="entry name" value="Anticodon-bd"/>
</dbReference>
<comment type="subcellular location">
    <subcellularLocation>
        <location evidence="1">Cytoplasm</location>
    </subcellularLocation>
</comment>
<evidence type="ECO:0000256" key="5">
    <source>
        <dbReference type="ARBA" id="ARBA00022490"/>
    </source>
</evidence>
<dbReference type="InterPro" id="IPR009068">
    <property type="entry name" value="uS15_NS1_RNA-bd_sf"/>
</dbReference>
<accession>A0A834X6Z3</accession>
<dbReference type="PANTHER" id="PTHR10745">
    <property type="entry name" value="GLYCYL-TRNA SYNTHETASE/DNA POLYMERASE SUBUNIT GAMMA-2"/>
    <property type="match status" value="1"/>
</dbReference>
<keyword evidence="5" id="KW-0963">Cytoplasm</keyword>
<keyword evidence="14" id="KW-0175">Coiled coil</keyword>
<dbReference type="SMART" id="SM00991">
    <property type="entry name" value="WHEP-TRS"/>
    <property type="match status" value="1"/>
</dbReference>
<keyword evidence="6 17" id="KW-0436">Ligase</keyword>
<evidence type="ECO:0000256" key="9">
    <source>
        <dbReference type="ARBA" id="ARBA00022840"/>
    </source>
</evidence>
<dbReference type="InterPro" id="IPR027031">
    <property type="entry name" value="Gly-tRNA_synthase/POLG2"/>
</dbReference>
<dbReference type="OrthoDB" id="57698at2759"/>
<dbReference type="SUPFAM" id="SSF52954">
    <property type="entry name" value="Class II aaRS ABD-related"/>
    <property type="match status" value="1"/>
</dbReference>
<dbReference type="Gene3D" id="3.30.40.230">
    <property type="match status" value="1"/>
</dbReference>
<dbReference type="NCBIfam" id="NF003211">
    <property type="entry name" value="PRK04173.1"/>
    <property type="match status" value="1"/>
</dbReference>
<dbReference type="Gene3D" id="3.40.50.800">
    <property type="entry name" value="Anticodon-binding domain"/>
    <property type="match status" value="1"/>
</dbReference>
<dbReference type="GO" id="GO:0004820">
    <property type="term" value="F:glycine-tRNA ligase activity"/>
    <property type="evidence" value="ECO:0007669"/>
    <property type="project" value="UniProtKB-EC"/>
</dbReference>
<dbReference type="EC" id="6.1.1.14" evidence="4"/>
<dbReference type="Proteomes" id="UP000634136">
    <property type="component" value="Unassembled WGS sequence"/>
</dbReference>
<feature type="coiled-coil region" evidence="14">
    <location>
        <begin position="28"/>
        <end position="95"/>
    </location>
</feature>
<evidence type="ECO:0000256" key="14">
    <source>
        <dbReference type="SAM" id="Coils"/>
    </source>
</evidence>
<dbReference type="FunFam" id="3.30.930.10:FF:000010">
    <property type="entry name" value="Glycyl-tRNA synthetase 1"/>
    <property type="match status" value="1"/>
</dbReference>
<comment type="catalytic activity">
    <reaction evidence="13">
        <text>tRNA(Gly) + glycine + ATP = glycyl-tRNA(Gly) + AMP + diphosphate</text>
        <dbReference type="Rhea" id="RHEA:16013"/>
        <dbReference type="Rhea" id="RHEA-COMP:9664"/>
        <dbReference type="Rhea" id="RHEA-COMP:9683"/>
        <dbReference type="ChEBI" id="CHEBI:30616"/>
        <dbReference type="ChEBI" id="CHEBI:33019"/>
        <dbReference type="ChEBI" id="CHEBI:57305"/>
        <dbReference type="ChEBI" id="CHEBI:78442"/>
        <dbReference type="ChEBI" id="CHEBI:78522"/>
        <dbReference type="ChEBI" id="CHEBI:456215"/>
        <dbReference type="EC" id="6.1.1.14"/>
    </reaction>
</comment>
<dbReference type="GO" id="GO:0005739">
    <property type="term" value="C:mitochondrion"/>
    <property type="evidence" value="ECO:0007669"/>
    <property type="project" value="TreeGrafter"/>
</dbReference>
<evidence type="ECO:0000256" key="7">
    <source>
        <dbReference type="ARBA" id="ARBA00022679"/>
    </source>
</evidence>
<evidence type="ECO:0000256" key="2">
    <source>
        <dbReference type="ARBA" id="ARBA00008226"/>
    </source>
</evidence>
<keyword evidence="18" id="KW-1185">Reference proteome</keyword>
<comment type="subunit">
    <text evidence="3">Homodimer.</text>
</comment>
<evidence type="ECO:0000256" key="10">
    <source>
        <dbReference type="ARBA" id="ARBA00022917"/>
    </source>
</evidence>
<evidence type="ECO:0000259" key="16">
    <source>
        <dbReference type="PROSITE" id="PS51185"/>
    </source>
</evidence>
<gene>
    <name evidence="17" type="ORF">G2W53_007918</name>
</gene>
<dbReference type="PROSITE" id="PS50862">
    <property type="entry name" value="AA_TRNA_LIGASE_II"/>
    <property type="match status" value="1"/>
</dbReference>
<dbReference type="FunFam" id="3.30.40.230:FF:000001">
    <property type="entry name" value="Glycine--tRNA ligase"/>
    <property type="match status" value="1"/>
</dbReference>
<evidence type="ECO:0000259" key="15">
    <source>
        <dbReference type="PROSITE" id="PS50862"/>
    </source>
</evidence>
<dbReference type="AlphaFoldDB" id="A0A834X6Z3"/>
<feature type="domain" description="Aminoacyl-transfer RNA synthetases class-II family profile" evidence="15">
    <location>
        <begin position="109"/>
        <end position="587"/>
    </location>
</feature>
<keyword evidence="7" id="KW-0808">Transferase</keyword>
<keyword evidence="8" id="KW-0547">Nucleotide-binding</keyword>
<dbReference type="InterPro" id="IPR002314">
    <property type="entry name" value="aa-tRNA-synt_IIb"/>
</dbReference>
<dbReference type="GO" id="GO:0005524">
    <property type="term" value="F:ATP binding"/>
    <property type="evidence" value="ECO:0007669"/>
    <property type="project" value="UniProtKB-KW"/>
</dbReference>
<evidence type="ECO:0000256" key="12">
    <source>
        <dbReference type="ARBA" id="ARBA00030057"/>
    </source>
</evidence>
<evidence type="ECO:0000256" key="8">
    <source>
        <dbReference type="ARBA" id="ARBA00022741"/>
    </source>
</evidence>
<dbReference type="CDD" id="cd00858">
    <property type="entry name" value="GlyRS_anticodon"/>
    <property type="match status" value="1"/>
</dbReference>
<dbReference type="InterPro" id="IPR045864">
    <property type="entry name" value="aa-tRNA-synth_II/BPL/LPL"/>
</dbReference>
<dbReference type="EMBL" id="JAAIUW010000003">
    <property type="protein sequence ID" value="KAF7839436.1"/>
    <property type="molecule type" value="Genomic_DNA"/>
</dbReference>
<dbReference type="PRINTS" id="PR01043">
    <property type="entry name" value="TRNASYNTHGLY"/>
</dbReference>
<feature type="domain" description="WHEP-TRS" evidence="16">
    <location>
        <begin position="38"/>
        <end position="96"/>
    </location>
</feature>
<dbReference type="Pfam" id="PF03129">
    <property type="entry name" value="HGTP_anticodon"/>
    <property type="match status" value="1"/>
</dbReference>
<dbReference type="FunFam" id="3.30.720.200:FF:000001">
    <property type="entry name" value="Glycine--tRNA ligase 2"/>
    <property type="match status" value="1"/>
</dbReference>
<dbReference type="InterPro" id="IPR036621">
    <property type="entry name" value="Anticodon-bd_dom_sf"/>
</dbReference>
<evidence type="ECO:0000313" key="17">
    <source>
        <dbReference type="EMBL" id="KAF7839436.1"/>
    </source>
</evidence>
<dbReference type="InterPro" id="IPR033731">
    <property type="entry name" value="GlyRS-like_core"/>
</dbReference>
<dbReference type="InterPro" id="IPR006195">
    <property type="entry name" value="aa-tRNA-synth_II"/>
</dbReference>
<dbReference type="InterPro" id="IPR000738">
    <property type="entry name" value="WHEP-TRS_dom"/>
</dbReference>
<evidence type="ECO:0000256" key="13">
    <source>
        <dbReference type="ARBA" id="ARBA00047937"/>
    </source>
</evidence>
<dbReference type="SUPFAM" id="SSF55681">
    <property type="entry name" value="Class II aaRS and biotin synthetases"/>
    <property type="match status" value="1"/>
</dbReference>
<dbReference type="PANTHER" id="PTHR10745:SF0">
    <property type="entry name" value="GLYCINE--TRNA LIGASE"/>
    <property type="match status" value="1"/>
</dbReference>
<dbReference type="Gene3D" id="3.30.720.200">
    <property type="match status" value="1"/>
</dbReference>
<proteinExistence type="inferred from homology"/>
<protein>
    <recommendedName>
        <fullName evidence="4">glycine--tRNA ligase</fullName>
        <ecNumber evidence="4">6.1.1.14</ecNumber>
    </recommendedName>
    <alternativeName>
        <fullName evidence="12">Diadenosine tetraphosphate synthetase</fullName>
    </alternativeName>
</protein>
<evidence type="ECO:0000256" key="11">
    <source>
        <dbReference type="ARBA" id="ARBA00023146"/>
    </source>
</evidence>
<organism evidence="17 18">
    <name type="scientific">Senna tora</name>
    <dbReference type="NCBI Taxonomy" id="362788"/>
    <lineage>
        <taxon>Eukaryota</taxon>
        <taxon>Viridiplantae</taxon>
        <taxon>Streptophyta</taxon>
        <taxon>Embryophyta</taxon>
        <taxon>Tracheophyta</taxon>
        <taxon>Spermatophyta</taxon>
        <taxon>Magnoliopsida</taxon>
        <taxon>eudicotyledons</taxon>
        <taxon>Gunneridae</taxon>
        <taxon>Pentapetalae</taxon>
        <taxon>rosids</taxon>
        <taxon>fabids</taxon>
        <taxon>Fabales</taxon>
        <taxon>Fabaceae</taxon>
        <taxon>Caesalpinioideae</taxon>
        <taxon>Cassia clade</taxon>
        <taxon>Senna</taxon>
    </lineage>
</organism>
<evidence type="ECO:0000256" key="1">
    <source>
        <dbReference type="ARBA" id="ARBA00004496"/>
    </source>
</evidence>
<dbReference type="GO" id="GO:0070150">
    <property type="term" value="P:mitochondrial glycyl-tRNA aminoacylation"/>
    <property type="evidence" value="ECO:0007669"/>
    <property type="project" value="TreeGrafter"/>
</dbReference>